<organism evidence="12 13">
    <name type="scientific">Acidaminococcus intestini (strain RyC-MR95)</name>
    <dbReference type="NCBI Taxonomy" id="568816"/>
    <lineage>
        <taxon>Bacteria</taxon>
        <taxon>Bacillati</taxon>
        <taxon>Bacillota</taxon>
        <taxon>Negativicutes</taxon>
        <taxon>Acidaminococcales</taxon>
        <taxon>Acidaminococcaceae</taxon>
        <taxon>Acidaminococcus</taxon>
    </lineage>
</organism>
<dbReference type="CDD" id="cd05398">
    <property type="entry name" value="NT_ClassII-CCAase"/>
    <property type="match status" value="1"/>
</dbReference>
<keyword evidence="3" id="KW-0819">tRNA processing</keyword>
<accession>G4Q829</accession>
<evidence type="ECO:0000256" key="8">
    <source>
        <dbReference type="RuleBase" id="RU003953"/>
    </source>
</evidence>
<dbReference type="HOGENOM" id="CLU_015961_3_1_9"/>
<protein>
    <submittedName>
        <fullName evidence="12">Metal-dependent phosphohydrolase</fullName>
    </submittedName>
</protein>
<dbReference type="PATRIC" id="fig|568816.4.peg.308"/>
<dbReference type="InterPro" id="IPR050264">
    <property type="entry name" value="Bact_CCA-adding_enz_type3_sf"/>
</dbReference>
<reference evidence="12 13" key="1">
    <citation type="journal article" date="2011" name="J. Bacteriol.">
        <title>Complete genome sequence of Acidaminococcus intestini RYC-MR95, a Gram-negative bacterium from the phylum Firmicutes.</title>
        <authorList>
            <person name="D'Auria G."/>
            <person name="Galan J.C."/>
            <person name="Rodriguez-Alcayna M."/>
            <person name="Moya A."/>
            <person name="Baquero F."/>
            <person name="Latorre A."/>
        </authorList>
    </citation>
    <scope>NUCLEOTIDE SEQUENCE [LARGE SCALE GENOMIC DNA]</scope>
    <source>
        <strain evidence="12 13">RyC-MR95</strain>
    </source>
</reference>
<dbReference type="PANTHER" id="PTHR46173">
    <property type="entry name" value="CCA TRNA NUCLEOTIDYLTRANSFERASE 1, MITOCHONDRIAL"/>
    <property type="match status" value="1"/>
</dbReference>
<dbReference type="KEGG" id="ain:Acin_0314"/>
<evidence type="ECO:0000259" key="10">
    <source>
        <dbReference type="Pfam" id="PF01966"/>
    </source>
</evidence>
<keyword evidence="5" id="KW-0479">Metal-binding</keyword>
<evidence type="ECO:0000313" key="12">
    <source>
        <dbReference type="EMBL" id="AEQ21558.1"/>
    </source>
</evidence>
<dbReference type="Pfam" id="PF12627">
    <property type="entry name" value="PolyA_pol_RNAbd"/>
    <property type="match status" value="1"/>
</dbReference>
<evidence type="ECO:0000256" key="3">
    <source>
        <dbReference type="ARBA" id="ARBA00022694"/>
    </source>
</evidence>
<dbReference type="GO" id="GO:0016787">
    <property type="term" value="F:hydrolase activity"/>
    <property type="evidence" value="ECO:0007669"/>
    <property type="project" value="UniProtKB-KW"/>
</dbReference>
<dbReference type="InterPro" id="IPR006674">
    <property type="entry name" value="HD_domain"/>
</dbReference>
<comment type="similarity">
    <text evidence="8">Belongs to the tRNA nucleotidyltransferase/poly(A) polymerase family.</text>
</comment>
<dbReference type="InterPro" id="IPR002646">
    <property type="entry name" value="PolA_pol_head_dom"/>
</dbReference>
<evidence type="ECO:0000313" key="13">
    <source>
        <dbReference type="Proteomes" id="UP000007093"/>
    </source>
</evidence>
<dbReference type="GO" id="GO:0016779">
    <property type="term" value="F:nucleotidyltransferase activity"/>
    <property type="evidence" value="ECO:0007669"/>
    <property type="project" value="UniProtKB-KW"/>
</dbReference>
<keyword evidence="2 8" id="KW-0808">Transferase</keyword>
<keyword evidence="4" id="KW-0548">Nucleotidyltransferase</keyword>
<keyword evidence="12" id="KW-0378">Hydrolase</keyword>
<dbReference type="PANTHER" id="PTHR46173:SF1">
    <property type="entry name" value="CCA TRNA NUCLEOTIDYLTRANSFERASE 1, MITOCHONDRIAL"/>
    <property type="match status" value="1"/>
</dbReference>
<evidence type="ECO:0000256" key="4">
    <source>
        <dbReference type="ARBA" id="ARBA00022695"/>
    </source>
</evidence>
<feature type="domain" description="tRNA nucleotidyltransferase/poly(A) polymerase RNA and SrmB- binding" evidence="11">
    <location>
        <begin position="185"/>
        <end position="233"/>
    </location>
</feature>
<dbReference type="Gene3D" id="3.30.460.10">
    <property type="entry name" value="Beta Polymerase, domain 2"/>
    <property type="match status" value="1"/>
</dbReference>
<dbReference type="Pfam" id="PF01743">
    <property type="entry name" value="PolyA_pol"/>
    <property type="match status" value="1"/>
</dbReference>
<keyword evidence="7" id="KW-0460">Magnesium</keyword>
<evidence type="ECO:0000256" key="6">
    <source>
        <dbReference type="ARBA" id="ARBA00022741"/>
    </source>
</evidence>
<feature type="domain" description="Poly A polymerase head" evidence="9">
    <location>
        <begin position="29"/>
        <end position="154"/>
    </location>
</feature>
<evidence type="ECO:0000256" key="1">
    <source>
        <dbReference type="ARBA" id="ARBA00001946"/>
    </source>
</evidence>
<evidence type="ECO:0000256" key="5">
    <source>
        <dbReference type="ARBA" id="ARBA00022723"/>
    </source>
</evidence>
<dbReference type="SUPFAM" id="SSF81301">
    <property type="entry name" value="Nucleotidyltransferase"/>
    <property type="match status" value="1"/>
</dbReference>
<sequence>MKGGPLMAALFPSYVITVLELFRKHGFEAYVVGGAVRDLLCGKHPHDYDIVTSARPEETRRLCKGAGLSVVENLGENFGVLVLLVEGRAVEVAAYRKEVYGTDAHRPSGVAYCQTLEEDLARRDFTVNAMAMDLAGNLTDPYSGQRDLEHHVLRVVGSPSDRFSEDALRMFRACRFVAQLGFLPEAGILPAIKAEAPRAKGLSLSRVKAELHKLLRAPYAGQGMNLMVQSGLAGMSCRIKKEGTYESVPILPELLDLVGVPQNPRFHPFDVWGHIWHALDHSDGSLTLGWAILLHDVGKGRKGVRGIRPDGMPSDHGHDKVGKAMAESILHRLGENGALVNRVAFLVGNHMHFGPARFLPDAALWRWLRKEARSGAFRCTKDLQEAFRELGTLCLADMAATTASAESQALARHFADQLFLMAGTMPVHTADLAISGRDLIAAGIPQRVLKRLLPLLLSRVQDRNLSNTPEALQRAADIWWKKEKEKGPTS</sequence>
<dbReference type="GO" id="GO:0046872">
    <property type="term" value="F:metal ion binding"/>
    <property type="evidence" value="ECO:0007669"/>
    <property type="project" value="UniProtKB-KW"/>
</dbReference>
<dbReference type="STRING" id="568816.Acin_0314"/>
<dbReference type="InterPro" id="IPR043519">
    <property type="entry name" value="NT_sf"/>
</dbReference>
<proteinExistence type="inferred from homology"/>
<dbReference type="InterPro" id="IPR032828">
    <property type="entry name" value="PolyA_RNA-bd"/>
</dbReference>
<dbReference type="GO" id="GO:0000166">
    <property type="term" value="F:nucleotide binding"/>
    <property type="evidence" value="ECO:0007669"/>
    <property type="project" value="UniProtKB-KW"/>
</dbReference>
<gene>
    <name evidence="12" type="primary">pcnB</name>
    <name evidence="12" type="ordered locus">Acin_0314</name>
</gene>
<keyword evidence="6" id="KW-0547">Nucleotide-binding</keyword>
<dbReference type="EMBL" id="CP003058">
    <property type="protein sequence ID" value="AEQ21558.1"/>
    <property type="molecule type" value="Genomic_DNA"/>
</dbReference>
<dbReference type="Gene3D" id="1.10.3090.10">
    <property type="entry name" value="cca-adding enzyme, domain 2"/>
    <property type="match status" value="1"/>
</dbReference>
<evidence type="ECO:0000256" key="7">
    <source>
        <dbReference type="ARBA" id="ARBA00022842"/>
    </source>
</evidence>
<dbReference type="eggNOG" id="COG0617">
    <property type="taxonomic scope" value="Bacteria"/>
</dbReference>
<evidence type="ECO:0000259" key="9">
    <source>
        <dbReference type="Pfam" id="PF01743"/>
    </source>
</evidence>
<dbReference type="AlphaFoldDB" id="G4Q829"/>
<dbReference type="SUPFAM" id="SSF81891">
    <property type="entry name" value="Poly A polymerase C-terminal region-like"/>
    <property type="match status" value="1"/>
</dbReference>
<comment type="cofactor">
    <cofactor evidence="1">
        <name>Mg(2+)</name>
        <dbReference type="ChEBI" id="CHEBI:18420"/>
    </cofactor>
</comment>
<dbReference type="Pfam" id="PF01966">
    <property type="entry name" value="HD"/>
    <property type="match status" value="1"/>
</dbReference>
<dbReference type="GO" id="GO:0000049">
    <property type="term" value="F:tRNA binding"/>
    <property type="evidence" value="ECO:0007669"/>
    <property type="project" value="TreeGrafter"/>
</dbReference>
<keyword evidence="8" id="KW-0694">RNA-binding</keyword>
<evidence type="ECO:0000256" key="2">
    <source>
        <dbReference type="ARBA" id="ARBA00022679"/>
    </source>
</evidence>
<feature type="domain" description="HD" evidence="10">
    <location>
        <begin position="286"/>
        <end position="363"/>
    </location>
</feature>
<dbReference type="InParanoid" id="G4Q829"/>
<keyword evidence="13" id="KW-1185">Reference proteome</keyword>
<evidence type="ECO:0000259" key="11">
    <source>
        <dbReference type="Pfam" id="PF12627"/>
    </source>
</evidence>
<dbReference type="Proteomes" id="UP000007093">
    <property type="component" value="Chromosome"/>
</dbReference>
<name>G4Q829_ACIIR</name>
<dbReference type="GO" id="GO:0008033">
    <property type="term" value="P:tRNA processing"/>
    <property type="evidence" value="ECO:0007669"/>
    <property type="project" value="UniProtKB-KW"/>
</dbReference>